<protein>
    <submittedName>
        <fullName evidence="1">Uncharacterized protein</fullName>
    </submittedName>
</protein>
<proteinExistence type="predicted"/>
<reference evidence="1" key="1">
    <citation type="journal article" date="2015" name="Nature">
        <title>Complex archaea that bridge the gap between prokaryotes and eukaryotes.</title>
        <authorList>
            <person name="Spang A."/>
            <person name="Saw J.H."/>
            <person name="Jorgensen S.L."/>
            <person name="Zaremba-Niedzwiedzka K."/>
            <person name="Martijn J."/>
            <person name="Lind A.E."/>
            <person name="van Eijk R."/>
            <person name="Schleper C."/>
            <person name="Guy L."/>
            <person name="Ettema T.J."/>
        </authorList>
    </citation>
    <scope>NUCLEOTIDE SEQUENCE</scope>
</reference>
<organism evidence="1">
    <name type="scientific">marine sediment metagenome</name>
    <dbReference type="NCBI Taxonomy" id="412755"/>
    <lineage>
        <taxon>unclassified sequences</taxon>
        <taxon>metagenomes</taxon>
        <taxon>ecological metagenomes</taxon>
    </lineage>
</organism>
<sequence length="152" mass="18165">TDAWFDYNLQKMVSVSAGMASSFFTNYWWSQDQNTVLAGSFSVNFAAFDSRAFNIPKEEVCNYFIWRQLDWFRNSLQMLAQTHFSHKELNEKNTSDIHEMLHRKGVNWADLEPVWKNGVFIWREDIGWRTISDVIFTKDRYTVERYLEPIED</sequence>
<dbReference type="AlphaFoldDB" id="A0A0F8WJI9"/>
<dbReference type="InterPro" id="IPR038469">
    <property type="entry name" value="tRNAHis_GuaTrfase_Thg1_sf"/>
</dbReference>
<name>A0A0F8WJI9_9ZZZZ</name>
<accession>A0A0F8WJI9</accession>
<comment type="caution">
    <text evidence="1">The sequence shown here is derived from an EMBL/GenBank/DDBJ whole genome shotgun (WGS) entry which is preliminary data.</text>
</comment>
<dbReference type="Gene3D" id="3.30.70.3000">
    <property type="match status" value="1"/>
</dbReference>
<feature type="non-terminal residue" evidence="1">
    <location>
        <position position="1"/>
    </location>
</feature>
<gene>
    <name evidence="1" type="ORF">LCGC14_3058460</name>
</gene>
<dbReference type="EMBL" id="LAZR01064686">
    <property type="protein sequence ID" value="KKK57042.1"/>
    <property type="molecule type" value="Genomic_DNA"/>
</dbReference>
<evidence type="ECO:0000313" key="1">
    <source>
        <dbReference type="EMBL" id="KKK57042.1"/>
    </source>
</evidence>